<dbReference type="NCBIfam" id="TIGR01407">
    <property type="entry name" value="dinG_rel"/>
    <property type="match status" value="1"/>
</dbReference>
<feature type="binding site" evidence="12">
    <location>
        <begin position="286"/>
        <end position="293"/>
    </location>
    <ligand>
        <name>ATP</name>
        <dbReference type="ChEBI" id="CHEBI:30616"/>
    </ligand>
</feature>
<dbReference type="PANTHER" id="PTHR11472:SF34">
    <property type="entry name" value="REGULATOR OF TELOMERE ELONGATION HELICASE 1"/>
    <property type="match status" value="1"/>
</dbReference>
<evidence type="ECO:0000256" key="8">
    <source>
        <dbReference type="ARBA" id="ARBA00023004"/>
    </source>
</evidence>
<dbReference type="SMART" id="SM00487">
    <property type="entry name" value="DEXDc"/>
    <property type="match status" value="1"/>
</dbReference>
<dbReference type="CDD" id="cd06127">
    <property type="entry name" value="DEDDh"/>
    <property type="match status" value="1"/>
</dbReference>
<dbReference type="NCBIfam" id="NF005981">
    <property type="entry name" value="PRK08074.1"/>
    <property type="match status" value="1"/>
</dbReference>
<dbReference type="GO" id="GO:0051536">
    <property type="term" value="F:iron-sulfur cluster binding"/>
    <property type="evidence" value="ECO:0007669"/>
    <property type="project" value="UniProtKB-KW"/>
</dbReference>
<dbReference type="PROSITE" id="PS51193">
    <property type="entry name" value="HELICASE_ATP_BIND_2"/>
    <property type="match status" value="1"/>
</dbReference>
<evidence type="ECO:0000256" key="5">
    <source>
        <dbReference type="ARBA" id="ARBA00022806"/>
    </source>
</evidence>
<evidence type="ECO:0000313" key="16">
    <source>
        <dbReference type="Proteomes" id="UP000002878"/>
    </source>
</evidence>
<evidence type="ECO:0000256" key="9">
    <source>
        <dbReference type="ARBA" id="ARBA00023014"/>
    </source>
</evidence>
<keyword evidence="10" id="KW-0238">DNA-binding</keyword>
<keyword evidence="5 15" id="KW-0347">Helicase</keyword>
<evidence type="ECO:0000256" key="7">
    <source>
        <dbReference type="ARBA" id="ARBA00022840"/>
    </source>
</evidence>
<evidence type="ECO:0000256" key="1">
    <source>
        <dbReference type="ARBA" id="ARBA00022722"/>
    </source>
</evidence>
<keyword evidence="7 12" id="KW-0067">ATP-binding</keyword>
<dbReference type="InterPro" id="IPR010614">
    <property type="entry name" value="RAD3-like_helicase_DEAD"/>
</dbReference>
<dbReference type="InterPro" id="IPR027417">
    <property type="entry name" value="P-loop_NTPase"/>
</dbReference>
<evidence type="ECO:0000256" key="6">
    <source>
        <dbReference type="ARBA" id="ARBA00022839"/>
    </source>
</evidence>
<dbReference type="KEGG" id="bqy:MUS_2484"/>
<evidence type="ECO:0000313" key="15">
    <source>
        <dbReference type="EMBL" id="AFJ62414.1"/>
    </source>
</evidence>
<keyword evidence="3 12" id="KW-0547">Nucleotide-binding</keyword>
<keyword evidence="1 12" id="KW-0540">Nuclease</keyword>
<dbReference type="GO" id="GO:0005524">
    <property type="term" value="F:ATP binding"/>
    <property type="evidence" value="ECO:0007669"/>
    <property type="project" value="UniProtKB-UniRule"/>
</dbReference>
<dbReference type="HOGENOM" id="CLU_012117_1_0_9"/>
<evidence type="ECO:0000256" key="2">
    <source>
        <dbReference type="ARBA" id="ARBA00022723"/>
    </source>
</evidence>
<dbReference type="NCBIfam" id="TIGR00573">
    <property type="entry name" value="dnaq"/>
    <property type="match status" value="1"/>
</dbReference>
<dbReference type="EMBL" id="CP003332">
    <property type="protein sequence ID" value="AFJ62414.1"/>
    <property type="molecule type" value="Genomic_DNA"/>
</dbReference>
<dbReference type="PANTHER" id="PTHR11472">
    <property type="entry name" value="DNA REPAIR DEAD HELICASE RAD3/XP-D SUBFAMILY MEMBER"/>
    <property type="match status" value="1"/>
</dbReference>
<dbReference type="GO" id="GO:0046872">
    <property type="term" value="F:metal ion binding"/>
    <property type="evidence" value="ECO:0007669"/>
    <property type="project" value="UniProtKB-KW"/>
</dbReference>
<keyword evidence="9" id="KW-0411">Iron-sulfur</keyword>
<reference evidence="15 16" key="1">
    <citation type="journal article" date="2012" name="J. Biotechnol.">
        <title>Genome sequence of the plant growth promoting strain Bacillus amyloliquefaciens subsp. plantarum B9601-Y2 and expression of mersacidin and other secondary metabolites.</title>
        <authorList>
            <person name="He P."/>
            <person name="Hao K."/>
            <person name="Blom J."/>
            <person name="Ruckert C."/>
            <person name="Vater J."/>
            <person name="Mao Z."/>
            <person name="Wu Y."/>
            <person name="Hou M."/>
            <person name="He P."/>
            <person name="He Y."/>
            <person name="Borriss R."/>
        </authorList>
    </citation>
    <scope>NUCLEOTIDE SEQUENCE [LARGE SCALE GENOMIC DNA]</scope>
    <source>
        <strain evidence="15">Y2</strain>
    </source>
</reference>
<evidence type="ECO:0000256" key="12">
    <source>
        <dbReference type="HAMAP-Rule" id="MF_02206"/>
    </source>
</evidence>
<comment type="function">
    <text evidence="12 13">3'-5' exonuclease.</text>
</comment>
<dbReference type="InterPro" id="IPR014001">
    <property type="entry name" value="Helicase_ATP-bd"/>
</dbReference>
<dbReference type="InterPro" id="IPR014013">
    <property type="entry name" value="Helic_SF1/SF2_ATP-bd_DinG/Rad3"/>
</dbReference>
<dbReference type="GO" id="GO:0016818">
    <property type="term" value="F:hydrolase activity, acting on acid anhydrides, in phosphorus-containing anhydrides"/>
    <property type="evidence" value="ECO:0007669"/>
    <property type="project" value="InterPro"/>
</dbReference>
<dbReference type="Proteomes" id="UP000002878">
    <property type="component" value="Chromosome"/>
</dbReference>
<dbReference type="Pfam" id="PF00929">
    <property type="entry name" value="RNase_T"/>
    <property type="match status" value="1"/>
</dbReference>
<keyword evidence="6 12" id="KW-0269">Exonuclease</keyword>
<evidence type="ECO:0000259" key="14">
    <source>
        <dbReference type="PROSITE" id="PS51193"/>
    </source>
</evidence>
<dbReference type="InterPro" id="IPR006555">
    <property type="entry name" value="ATP-dep_Helicase_C"/>
</dbReference>
<dbReference type="Pfam" id="PF06733">
    <property type="entry name" value="DEAD_2"/>
    <property type="match status" value="1"/>
</dbReference>
<organism evidence="15 16">
    <name type="scientific">Bacillus amyloliquefaciens (strain Y2)</name>
    <name type="common">Bacillus amyloliquefaciens subsp. plantarum (strain B9601-Y2)</name>
    <dbReference type="NCBI Taxonomy" id="1155777"/>
    <lineage>
        <taxon>Bacteria</taxon>
        <taxon>Bacillati</taxon>
        <taxon>Bacillota</taxon>
        <taxon>Bacilli</taxon>
        <taxon>Bacillales</taxon>
        <taxon>Bacillaceae</taxon>
        <taxon>Bacillus</taxon>
        <taxon>Bacillus amyloliquefaciens group</taxon>
    </lineage>
</organism>
<dbReference type="SMART" id="SM00479">
    <property type="entry name" value="EXOIII"/>
    <property type="match status" value="1"/>
</dbReference>
<keyword evidence="11" id="KW-0413">Isomerase</keyword>
<evidence type="ECO:0000256" key="3">
    <source>
        <dbReference type="ARBA" id="ARBA00022741"/>
    </source>
</evidence>
<dbReference type="FunFam" id="3.30.420.10:FF:000045">
    <property type="entry name" value="3'-5' exonuclease DinG"/>
    <property type="match status" value="1"/>
</dbReference>
<evidence type="ECO:0000256" key="11">
    <source>
        <dbReference type="ARBA" id="ARBA00023235"/>
    </source>
</evidence>
<dbReference type="SMART" id="SM00491">
    <property type="entry name" value="HELICc2"/>
    <property type="match status" value="1"/>
</dbReference>
<sequence>MSILMNKQRFVVIDVETTGNSPKKGDKIIQIAAVVIENGQITERFSKYINPNQVIPPFIEQLTGISSGMVENELPFEAVAEEIFHLLDGAYFVAHNIHFDLGFVRHELSEAGYELPDCEVLDTVELSRIVFPEFEGYKLGELCAELNIVHDRPHRADSDAEVTGLVFLDILHKLKHLPLPTLKQLRRLSQHFISDLTLLLDSFIHESRPAEEKSCIPYASFSIKDPDHIPVSRPVNAAIDLEKWNEEKEQILSDIIPRYEKRKGQLSMMDEVLGAFRNREHALIEAAPGIGKTIGYLVPAVLFAKAEQTPVIISTYSTLLQQQIMSKDLPLLERMFPWPVKAAILKGKSHYLCLPKFEHILHEEDDNYDAVLTKAQLLVWLTETETGDAAELNLPSGGRLLWERMAYDENSFLKKGKDSAAGFYERAKEKAQAADLIITNHALLFSDQSSETKKLPASGTVIIDEAHHFERAASEHLGKRASYIGLHTKLSRIGTLKEHGLLKRMRKLFYTYELPAESFFDADEWMKHIQSESDAFFSSVHSFVKRRKPKDDLNRLVYSLNHKSQDKGFHMITDGAERLCAMLDQLLDMFSVQEKLLHQKLDQMKSGAAFLAAEYVKCIRGLKEYRDTFSRLLFENDEKEAVWVEIDAKGAKNAVSIYAQPLEPGEMLADQFFARKKSVVLTSATLMVEQSFQFMIERLGLADFYPRTKSIPSPFSYDDRMNVIIPKEMKSVKYDGEREVIEHIAKYAEIMSKGKQPKILVLFTSHDMLKKVYQELKLSMEISGIQLLAQGISGGSPGKLMKTFKTASRAILLGTNHFWEGVDFPGDELSTVMIARLPFRAPDNPLHAAKCEFAKKQGKNPFQTISLPEAVLTFRQGIGRLLRTAGDKGTIVLLDQRVKTAGYGRLFLEALPTSSLLELTDAELGAYVSQTE</sequence>
<dbReference type="GO" id="GO:0006260">
    <property type="term" value="P:DNA replication"/>
    <property type="evidence" value="ECO:0007669"/>
    <property type="project" value="InterPro"/>
</dbReference>
<keyword evidence="4 12" id="KW-0378">Hydrolase</keyword>
<dbReference type="InterPro" id="IPR006054">
    <property type="entry name" value="DnaQ"/>
</dbReference>
<dbReference type="GO" id="GO:0003887">
    <property type="term" value="F:DNA-directed DNA polymerase activity"/>
    <property type="evidence" value="ECO:0007669"/>
    <property type="project" value="InterPro"/>
</dbReference>
<gene>
    <name evidence="12 13 15" type="primary">dinG</name>
    <name evidence="15" type="ORF">MUS_2484</name>
</gene>
<dbReference type="EC" id="3.1.-.-" evidence="12 13"/>
<accession>I2C6Z0</accession>
<keyword evidence="2" id="KW-0479">Metal-binding</keyword>
<dbReference type="SUPFAM" id="SSF53098">
    <property type="entry name" value="Ribonuclease H-like"/>
    <property type="match status" value="1"/>
</dbReference>
<comment type="similarity">
    <text evidence="12 13">Belongs to the helicase family. DinG subfamily. Type 2 sub-subfamily.</text>
</comment>
<dbReference type="InterPro" id="IPR006310">
    <property type="entry name" value="DinG"/>
</dbReference>
<evidence type="ECO:0000256" key="13">
    <source>
        <dbReference type="RuleBase" id="RU364106"/>
    </source>
</evidence>
<dbReference type="InterPro" id="IPR045028">
    <property type="entry name" value="DinG/Rad3-like"/>
</dbReference>
<proteinExistence type="inferred from homology"/>
<dbReference type="GO" id="GO:0003678">
    <property type="term" value="F:DNA helicase activity"/>
    <property type="evidence" value="ECO:0007669"/>
    <property type="project" value="InterPro"/>
</dbReference>
<dbReference type="GO" id="GO:0003677">
    <property type="term" value="F:DNA binding"/>
    <property type="evidence" value="ECO:0007669"/>
    <property type="project" value="UniProtKB-KW"/>
</dbReference>
<keyword evidence="8" id="KW-0408">Iron</keyword>
<name>I2C6Z0_BACAY</name>
<dbReference type="Gene3D" id="3.30.420.10">
    <property type="entry name" value="Ribonuclease H-like superfamily/Ribonuclease H"/>
    <property type="match status" value="1"/>
</dbReference>
<dbReference type="SUPFAM" id="SSF52540">
    <property type="entry name" value="P-loop containing nucleoside triphosphate hydrolases"/>
    <property type="match status" value="1"/>
</dbReference>
<evidence type="ECO:0000256" key="4">
    <source>
        <dbReference type="ARBA" id="ARBA00022801"/>
    </source>
</evidence>
<dbReference type="InterPro" id="IPR012337">
    <property type="entry name" value="RNaseH-like_sf"/>
</dbReference>
<dbReference type="InterPro" id="IPR013520">
    <property type="entry name" value="Ribonucl_H"/>
</dbReference>
<feature type="domain" description="Helicase ATP-binding" evidence="14">
    <location>
        <begin position="251"/>
        <end position="512"/>
    </location>
</feature>
<dbReference type="Pfam" id="PF13307">
    <property type="entry name" value="Helicase_C_2"/>
    <property type="match status" value="1"/>
</dbReference>
<dbReference type="GO" id="GO:0008408">
    <property type="term" value="F:3'-5' exonuclease activity"/>
    <property type="evidence" value="ECO:0007669"/>
    <property type="project" value="UniProtKB-UniRule"/>
</dbReference>
<feature type="short sequence motif" description="DEAH box" evidence="12">
    <location>
        <begin position="464"/>
        <end position="467"/>
    </location>
</feature>
<dbReference type="HAMAP" id="MF_02206">
    <property type="entry name" value="DinG_exonucl"/>
    <property type="match status" value="1"/>
</dbReference>
<dbReference type="PATRIC" id="fig|1126211.3.peg.2366"/>
<protein>
    <recommendedName>
        <fullName evidence="12 13">3'-5' exonuclease DinG</fullName>
        <ecNumber evidence="12 13">3.1.-.-</ecNumber>
    </recommendedName>
</protein>
<dbReference type="InterPro" id="IPR036397">
    <property type="entry name" value="RNaseH_sf"/>
</dbReference>
<dbReference type="AlphaFoldDB" id="I2C6Z0"/>
<dbReference type="Gene3D" id="3.40.50.300">
    <property type="entry name" value="P-loop containing nucleotide triphosphate hydrolases"/>
    <property type="match status" value="2"/>
</dbReference>
<evidence type="ECO:0000256" key="10">
    <source>
        <dbReference type="ARBA" id="ARBA00023125"/>
    </source>
</evidence>